<reference evidence="1" key="1">
    <citation type="journal article" date="2012" name="Plant Mol. Biol.">
        <title>Transposon insertion in a cinnamyl alcohol dehydrogenase gene is responsible for a brown midrib1 mutation in maize.</title>
        <authorList>
            <person name="Chen W."/>
            <person name="Vanopdorp N."/>
            <person name="Fitzl D."/>
            <person name="Tewari J."/>
            <person name="Friedemann P."/>
            <person name="Greene T."/>
            <person name="Thompson S."/>
            <person name="Kumpatla S."/>
            <person name="Zheng P."/>
        </authorList>
    </citation>
    <scope>NUCLEOTIDE SEQUENCE</scope>
</reference>
<evidence type="ECO:0000313" key="1">
    <source>
        <dbReference type="EMBL" id="AFP47214.1"/>
    </source>
</evidence>
<proteinExistence type="predicted"/>
<protein>
    <submittedName>
        <fullName evidence="1">Truncated cinnamyl alcohol dehydrogenase 2</fullName>
    </submittedName>
</protein>
<gene>
    <name evidence="1" type="primary">CAD2</name>
</gene>
<dbReference type="EMBL" id="JX220135">
    <property type="protein sequence ID" value="AFP47214.1"/>
    <property type="molecule type" value="Genomic_DNA"/>
</dbReference>
<accession>J7FM91</accession>
<name>J7FM91_MAIZE</name>
<sequence>MGSLASERKVVGWAARDATGHLSPYSYTLSLGHGGGIISSRNGRGYLN</sequence>
<organism evidence="1">
    <name type="scientific">Zea mays</name>
    <name type="common">Maize</name>
    <dbReference type="NCBI Taxonomy" id="4577"/>
    <lineage>
        <taxon>Eukaryota</taxon>
        <taxon>Viridiplantae</taxon>
        <taxon>Streptophyta</taxon>
        <taxon>Embryophyta</taxon>
        <taxon>Tracheophyta</taxon>
        <taxon>Spermatophyta</taxon>
        <taxon>Magnoliopsida</taxon>
        <taxon>Liliopsida</taxon>
        <taxon>Poales</taxon>
        <taxon>Poaceae</taxon>
        <taxon>PACMAD clade</taxon>
        <taxon>Panicoideae</taxon>
        <taxon>Andropogonodae</taxon>
        <taxon>Andropogoneae</taxon>
        <taxon>Tripsacinae</taxon>
        <taxon>Zea</taxon>
    </lineage>
</organism>
<dbReference type="AlphaFoldDB" id="J7FM91"/>